<dbReference type="GO" id="GO:0051726">
    <property type="term" value="P:regulation of cell cycle"/>
    <property type="evidence" value="ECO:0007669"/>
    <property type="project" value="InterPro"/>
</dbReference>
<reference evidence="6" key="1">
    <citation type="submission" date="2020-06" db="EMBL/GenBank/DDBJ databases">
        <authorList>
            <person name="Li T."/>
            <person name="Hu X."/>
            <person name="Zhang T."/>
            <person name="Song X."/>
            <person name="Zhang H."/>
            <person name="Dai N."/>
            <person name="Sheng W."/>
            <person name="Hou X."/>
            <person name="Wei L."/>
        </authorList>
    </citation>
    <scope>NUCLEOTIDE SEQUENCE</scope>
    <source>
        <strain evidence="6">G01</strain>
        <tissue evidence="6">Leaf</tissue>
    </source>
</reference>
<evidence type="ECO:0000259" key="5">
    <source>
        <dbReference type="Pfam" id="PF02234"/>
    </source>
</evidence>
<dbReference type="GO" id="GO:0004861">
    <property type="term" value="F:cyclin-dependent protein serine/threonine kinase inhibitor activity"/>
    <property type="evidence" value="ECO:0007669"/>
    <property type="project" value="InterPro"/>
</dbReference>
<evidence type="ECO:0000256" key="2">
    <source>
        <dbReference type="ARBA" id="ARBA00010274"/>
    </source>
</evidence>
<dbReference type="GO" id="GO:0005654">
    <property type="term" value="C:nucleoplasm"/>
    <property type="evidence" value="ECO:0007669"/>
    <property type="project" value="UniProtKB-SubCell"/>
</dbReference>
<keyword evidence="4" id="KW-0131">Cell cycle</keyword>
<name>A0AAW2J001_9LAMI</name>
<dbReference type="InterPro" id="IPR044275">
    <property type="entry name" value="KRP"/>
</dbReference>
<dbReference type="AlphaFoldDB" id="A0AAW2J001"/>
<dbReference type="EMBL" id="JACGWK010001493">
    <property type="protein sequence ID" value="KAL0287347.1"/>
    <property type="molecule type" value="Genomic_DNA"/>
</dbReference>
<comment type="caution">
    <text evidence="6">The sequence shown here is derived from an EMBL/GenBank/DDBJ whole genome shotgun (WGS) entry which is preliminary data.</text>
</comment>
<dbReference type="InterPro" id="IPR044898">
    <property type="entry name" value="CDI_dom_sf"/>
</dbReference>
<feature type="domain" description="Cyclin-dependent kinase inhibitor" evidence="5">
    <location>
        <begin position="45"/>
        <end position="88"/>
    </location>
</feature>
<organism evidence="6">
    <name type="scientific">Sesamum angustifolium</name>
    <dbReference type="NCBI Taxonomy" id="2727405"/>
    <lineage>
        <taxon>Eukaryota</taxon>
        <taxon>Viridiplantae</taxon>
        <taxon>Streptophyta</taxon>
        <taxon>Embryophyta</taxon>
        <taxon>Tracheophyta</taxon>
        <taxon>Spermatophyta</taxon>
        <taxon>Magnoliopsida</taxon>
        <taxon>eudicotyledons</taxon>
        <taxon>Gunneridae</taxon>
        <taxon>Pentapetalae</taxon>
        <taxon>asterids</taxon>
        <taxon>lamiids</taxon>
        <taxon>Lamiales</taxon>
        <taxon>Pedaliaceae</taxon>
        <taxon>Sesamum</taxon>
    </lineage>
</organism>
<keyword evidence="3 6" id="KW-0649">Protein kinase inhibitor</keyword>
<evidence type="ECO:0000256" key="4">
    <source>
        <dbReference type="ARBA" id="ARBA00023306"/>
    </source>
</evidence>
<accession>A0AAW2J001</accession>
<gene>
    <name evidence="6" type="ORF">Sangu_2698800</name>
</gene>
<comment type="subcellular location">
    <subcellularLocation>
        <location evidence="1">Nucleus</location>
        <location evidence="1">Nucleoplasm</location>
    </subcellularLocation>
</comment>
<evidence type="ECO:0000256" key="3">
    <source>
        <dbReference type="ARBA" id="ARBA00023013"/>
    </source>
</evidence>
<feature type="non-terminal residue" evidence="6">
    <location>
        <position position="1"/>
    </location>
</feature>
<proteinExistence type="inferred from homology"/>
<protein>
    <submittedName>
        <fullName evidence="6">Cyclin-dependent kinase inhibitor 3</fullName>
    </submittedName>
</protein>
<evidence type="ECO:0000256" key="1">
    <source>
        <dbReference type="ARBA" id="ARBA00004642"/>
    </source>
</evidence>
<dbReference type="InterPro" id="IPR003175">
    <property type="entry name" value="CDI_dom"/>
</dbReference>
<dbReference type="PANTHER" id="PTHR46776">
    <property type="entry name" value="CYCLIN-DEPENDENT KINASE INHIBITOR 4-RELATED"/>
    <property type="match status" value="1"/>
</dbReference>
<sequence>RHSGKHSVQFNQGCRHHNYPWVYYKTDIFKCSYCKGPKCAPCNVPSARDLEDFFACEEQFLQRHFVEKYNFDFMNDLPLPGRYEWVAVRP</sequence>
<dbReference type="Gene3D" id="4.10.365.10">
    <property type="entry name" value="p27"/>
    <property type="match status" value="1"/>
</dbReference>
<comment type="similarity">
    <text evidence="2">Belongs to the CDI family. ICK/KRP subfamily.</text>
</comment>
<reference evidence="6" key="2">
    <citation type="journal article" date="2024" name="Plant">
        <title>Genomic evolution and insights into agronomic trait innovations of Sesamum species.</title>
        <authorList>
            <person name="Miao H."/>
            <person name="Wang L."/>
            <person name="Qu L."/>
            <person name="Liu H."/>
            <person name="Sun Y."/>
            <person name="Le M."/>
            <person name="Wang Q."/>
            <person name="Wei S."/>
            <person name="Zheng Y."/>
            <person name="Lin W."/>
            <person name="Duan Y."/>
            <person name="Cao H."/>
            <person name="Xiong S."/>
            <person name="Wang X."/>
            <person name="Wei L."/>
            <person name="Li C."/>
            <person name="Ma Q."/>
            <person name="Ju M."/>
            <person name="Zhao R."/>
            <person name="Li G."/>
            <person name="Mu C."/>
            <person name="Tian Q."/>
            <person name="Mei H."/>
            <person name="Zhang T."/>
            <person name="Gao T."/>
            <person name="Zhang H."/>
        </authorList>
    </citation>
    <scope>NUCLEOTIDE SEQUENCE</scope>
    <source>
        <strain evidence="6">G01</strain>
    </source>
</reference>
<dbReference type="Pfam" id="PF02234">
    <property type="entry name" value="CDI"/>
    <property type="match status" value="1"/>
</dbReference>
<evidence type="ECO:0000313" key="6">
    <source>
        <dbReference type="EMBL" id="KAL0287347.1"/>
    </source>
</evidence>